<dbReference type="CDD" id="cd01678">
    <property type="entry name" value="PFL1"/>
    <property type="match status" value="1"/>
</dbReference>
<evidence type="ECO:0000256" key="10">
    <source>
        <dbReference type="ARBA" id="ARBA00023277"/>
    </source>
</evidence>
<sequence length="748" mass="84095">MEQWKGFKGEKWQTSVDTRDFIQRNYTEYTGDDSFLEPIAPSTDKLWTKLQELFEVQHEKNGVYDMDTNIPATVTSHEPGYLIKEEETIVGLQTDVPLKQAFMPFGGINMANNSLTSNGYEVDPEMSKIFSEWRKTHNQGVFDAYTPEMRSARKNKIITGLPDAYGRGRIIGDYRRIALYGMDFLITEKKKDLSNTGNKVMTDDVIRLREEISEQIRAMADLKEMASTYGFDISKPAANAKEAIQWLYFGYLGAIKSQNGAAMSIGRISAFLDIYIQRDLEAGVITEFEAQEMIDHLIMKLRMVKFARTPEYNQLFSGYPIWATLSIAGMGLDGRSLVTKNDFRILHTLTNMGPSPEPNLTVLYSSHLPVGFRTFASKIAKQSSSIQFENDDLLRANWGSDDCAIACCVSATVMGKDMQFFGARANLAKAVLYAINGGVDEKTKMQVAPKFRPMTGDTLDYNEFIDRYKDIMDWLAELYVNTLNVIHYMHDKYSYEAAQLAFMESNLQRTFATGIAGISHAADSVMAIKHGNVQVIRDEDGLAIDYVPQNEFPTYGNDNEEADAMANWILEYFMTQIRRQHTYRNAKPTTSLLTITSNVVYGKATGNTPDGRRAGKPLAPGANPSYQDGKFLGEKNGLLASLNSTARLEYTSALDGISNTQTINPNGLGKDDDTRIDNLRNVMDGYFDKGGYHLNVNVFTNELLLDAQAHPEKYPNLTIRVSGYAVKFRDLTPEQQADVISRTSHDRL</sequence>
<dbReference type="PROSITE" id="PS51554">
    <property type="entry name" value="PFL"/>
    <property type="match status" value="1"/>
</dbReference>
<protein>
    <recommendedName>
        <fullName evidence="5 17">Formate acetyltransferase</fullName>
        <ecNumber evidence="4 17">2.3.1.54</ecNumber>
    </recommendedName>
    <alternativeName>
        <fullName evidence="12 17">Pyruvate formate-lyase</fullName>
    </alternativeName>
</protein>
<evidence type="ECO:0000256" key="14">
    <source>
        <dbReference type="PIRSR" id="PIRSR000379-1"/>
    </source>
</evidence>
<proteinExistence type="inferred from homology"/>
<evidence type="ECO:0000256" key="8">
    <source>
        <dbReference type="ARBA" id="ARBA00022679"/>
    </source>
</evidence>
<feature type="domain" description="PFL" evidence="20">
    <location>
        <begin position="1"/>
        <end position="613"/>
    </location>
</feature>
<keyword evidence="7 17" id="KW-0313">Glucose metabolism</keyword>
<evidence type="ECO:0000259" key="19">
    <source>
        <dbReference type="PROSITE" id="PS51149"/>
    </source>
</evidence>
<dbReference type="InterPro" id="IPR001150">
    <property type="entry name" value="Gly_radical"/>
</dbReference>
<dbReference type="Gene3D" id="3.20.70.20">
    <property type="match status" value="1"/>
</dbReference>
<reference evidence="22" key="1">
    <citation type="submission" date="2016-09" db="EMBL/GenBank/DDBJ databases">
        <authorList>
            <person name="Gulvik C.A."/>
        </authorList>
    </citation>
    <scope>NUCLEOTIDE SEQUENCE [LARGE SCALE GENOMIC DNA]</scope>
    <source>
        <strain evidence="22">LMG 26676</strain>
    </source>
</reference>
<dbReference type="PROSITE" id="PS00850">
    <property type="entry name" value="GLY_RADICAL_1"/>
    <property type="match status" value="1"/>
</dbReference>
<dbReference type="SUPFAM" id="SSF51998">
    <property type="entry name" value="PFL-like glycyl radical enzymes"/>
    <property type="match status" value="1"/>
</dbReference>
<accession>A0A1E5H8S7</accession>
<dbReference type="Proteomes" id="UP000094469">
    <property type="component" value="Unassembled WGS sequence"/>
</dbReference>
<evidence type="ECO:0000256" key="7">
    <source>
        <dbReference type="ARBA" id="ARBA00022526"/>
    </source>
</evidence>
<feature type="domain" description="Glycine radical" evidence="19">
    <location>
        <begin position="625"/>
        <end position="748"/>
    </location>
</feature>
<dbReference type="InterPro" id="IPR004184">
    <property type="entry name" value="PFL_dom"/>
</dbReference>
<evidence type="ECO:0000256" key="15">
    <source>
        <dbReference type="PIRSR" id="PIRSR000379-2"/>
    </source>
</evidence>
<comment type="catalytic activity">
    <reaction evidence="13 17">
        <text>formate + acetyl-CoA = pyruvate + CoA</text>
        <dbReference type="Rhea" id="RHEA:11844"/>
        <dbReference type="ChEBI" id="CHEBI:15361"/>
        <dbReference type="ChEBI" id="CHEBI:15740"/>
        <dbReference type="ChEBI" id="CHEBI:57287"/>
        <dbReference type="ChEBI" id="CHEBI:57288"/>
        <dbReference type="EC" id="2.3.1.54"/>
    </reaction>
</comment>
<dbReference type="STRING" id="1131292.BCR24_09150"/>
<evidence type="ECO:0000256" key="1">
    <source>
        <dbReference type="ARBA" id="ARBA00004496"/>
    </source>
</evidence>
<evidence type="ECO:0000256" key="6">
    <source>
        <dbReference type="ARBA" id="ARBA00022490"/>
    </source>
</evidence>
<feature type="active site" description="S-acetylcysteine intermediate" evidence="14">
    <location>
        <position position="407"/>
    </location>
</feature>
<dbReference type="EMBL" id="MIKC01000041">
    <property type="protein sequence ID" value="OEG21235.1"/>
    <property type="molecule type" value="Genomic_DNA"/>
</dbReference>
<dbReference type="NCBIfam" id="TIGR01255">
    <property type="entry name" value="pyr_form_ly_1"/>
    <property type="match status" value="1"/>
</dbReference>
<keyword evidence="9 15" id="KW-0556">Organic radical</keyword>
<feature type="modified residue" description="Glycine radical" evidence="15 16">
    <location>
        <position position="723"/>
    </location>
</feature>
<keyword evidence="22" id="KW-1185">Reference proteome</keyword>
<dbReference type="Pfam" id="PF01228">
    <property type="entry name" value="Gly_radical"/>
    <property type="match status" value="1"/>
</dbReference>
<comment type="similarity">
    <text evidence="3 17">Belongs to the glycyl radical enzyme (GRE) family. PFL subfamily.</text>
</comment>
<evidence type="ECO:0000256" key="11">
    <source>
        <dbReference type="ARBA" id="ARBA00023315"/>
    </source>
</evidence>
<gene>
    <name evidence="21" type="ORF">BCR24_09150</name>
</gene>
<keyword evidence="8 17" id="KW-0808">Transferase</keyword>
<dbReference type="InterPro" id="IPR019777">
    <property type="entry name" value="Form_AcTrfase_GR_CS"/>
</dbReference>
<evidence type="ECO:0000256" key="12">
    <source>
        <dbReference type="ARBA" id="ARBA00031063"/>
    </source>
</evidence>
<dbReference type="GO" id="GO:0008861">
    <property type="term" value="F:formate C-acetyltransferase activity"/>
    <property type="evidence" value="ECO:0007669"/>
    <property type="project" value="UniProtKB-UniRule"/>
</dbReference>
<dbReference type="PANTHER" id="PTHR30191:SF0">
    <property type="entry name" value="FORMATE ACETYLTRANSFERASE 1"/>
    <property type="match status" value="1"/>
</dbReference>
<dbReference type="PIRSF" id="PIRSF000379">
    <property type="entry name" value="For_Ac_trans_1"/>
    <property type="match status" value="1"/>
</dbReference>
<evidence type="ECO:0000256" key="3">
    <source>
        <dbReference type="ARBA" id="ARBA00008375"/>
    </source>
</evidence>
<dbReference type="UniPathway" id="UPA00920">
    <property type="reaction ID" value="UER00891"/>
</dbReference>
<feature type="active site" description="Cysteine radical intermediate" evidence="14">
    <location>
        <position position="408"/>
    </location>
</feature>
<evidence type="ECO:0000313" key="21">
    <source>
        <dbReference type="EMBL" id="OEG21235.1"/>
    </source>
</evidence>
<keyword evidence="6 17" id="KW-0963">Cytoplasm</keyword>
<feature type="region of interest" description="Disordered" evidence="18">
    <location>
        <begin position="606"/>
        <end position="626"/>
    </location>
</feature>
<dbReference type="RefSeq" id="WP_069641389.1">
    <property type="nucleotide sequence ID" value="NZ_JAFBEZ010000006.1"/>
</dbReference>
<comment type="pathway">
    <text evidence="2 17">Fermentation; pyruvate fermentation; formate from pyruvate: step 1/1.</text>
</comment>
<dbReference type="GO" id="GO:0005829">
    <property type="term" value="C:cytosol"/>
    <property type="evidence" value="ECO:0007669"/>
    <property type="project" value="TreeGrafter"/>
</dbReference>
<dbReference type="Pfam" id="PF02901">
    <property type="entry name" value="PFL-like"/>
    <property type="match status" value="1"/>
</dbReference>
<keyword evidence="10 17" id="KW-0119">Carbohydrate metabolism</keyword>
<keyword evidence="11 17" id="KW-0012">Acyltransferase</keyword>
<organism evidence="21 22">
    <name type="scientific">Enterococcus ureilyticus</name>
    <dbReference type="NCBI Taxonomy" id="1131292"/>
    <lineage>
        <taxon>Bacteria</taxon>
        <taxon>Bacillati</taxon>
        <taxon>Bacillota</taxon>
        <taxon>Bacilli</taxon>
        <taxon>Lactobacillales</taxon>
        <taxon>Enterococcaceae</taxon>
        <taxon>Enterococcus</taxon>
    </lineage>
</organism>
<evidence type="ECO:0000256" key="2">
    <source>
        <dbReference type="ARBA" id="ARBA00004809"/>
    </source>
</evidence>
<dbReference type="PANTHER" id="PTHR30191">
    <property type="entry name" value="FORMATE ACETYLTRANSFERASE"/>
    <property type="match status" value="1"/>
</dbReference>
<evidence type="ECO:0000256" key="17">
    <source>
        <dbReference type="RuleBase" id="RU368075"/>
    </source>
</evidence>
<dbReference type="GO" id="GO:0006006">
    <property type="term" value="P:glucose metabolic process"/>
    <property type="evidence" value="ECO:0007669"/>
    <property type="project" value="UniProtKB-UniRule"/>
</dbReference>
<evidence type="ECO:0000313" key="22">
    <source>
        <dbReference type="Proteomes" id="UP000094469"/>
    </source>
</evidence>
<dbReference type="OrthoDB" id="9803969at2"/>
<dbReference type="PROSITE" id="PS51149">
    <property type="entry name" value="GLY_RADICAL_2"/>
    <property type="match status" value="1"/>
</dbReference>
<evidence type="ECO:0000256" key="13">
    <source>
        <dbReference type="ARBA" id="ARBA00049029"/>
    </source>
</evidence>
<dbReference type="InterPro" id="IPR005949">
    <property type="entry name" value="Form_AcTrfase"/>
</dbReference>
<dbReference type="AlphaFoldDB" id="A0A1E5H8S7"/>
<comment type="subunit">
    <text evidence="17">Homodimer.</text>
</comment>
<comment type="subcellular location">
    <subcellularLocation>
        <location evidence="1 17">Cytoplasm</location>
    </subcellularLocation>
</comment>
<evidence type="ECO:0000256" key="4">
    <source>
        <dbReference type="ARBA" id="ARBA00013214"/>
    </source>
</evidence>
<dbReference type="EC" id="2.3.1.54" evidence="4 17"/>
<evidence type="ECO:0000256" key="5">
    <source>
        <dbReference type="ARBA" id="ARBA00013897"/>
    </source>
</evidence>
<evidence type="ECO:0000256" key="9">
    <source>
        <dbReference type="ARBA" id="ARBA00022818"/>
    </source>
</evidence>
<name>A0A1E5H8S7_9ENTE</name>
<dbReference type="InterPro" id="IPR050244">
    <property type="entry name" value="Auton_GlycylRad_Cofactor"/>
</dbReference>
<evidence type="ECO:0000256" key="18">
    <source>
        <dbReference type="SAM" id="MobiDB-lite"/>
    </source>
</evidence>
<comment type="caution">
    <text evidence="21">The sequence shown here is derived from an EMBL/GenBank/DDBJ whole genome shotgun (WGS) entry which is preliminary data.</text>
</comment>
<evidence type="ECO:0000259" key="20">
    <source>
        <dbReference type="PROSITE" id="PS51554"/>
    </source>
</evidence>
<evidence type="ECO:0000256" key="16">
    <source>
        <dbReference type="PROSITE-ProRule" id="PRU00493"/>
    </source>
</evidence>